<keyword evidence="3" id="KW-0831">Ubiquinone biosynthesis</keyword>
<dbReference type="EC" id="2.1.1.64" evidence="6"/>
<evidence type="ECO:0000256" key="4">
    <source>
        <dbReference type="ARBA" id="ARBA00022691"/>
    </source>
</evidence>
<dbReference type="EMBL" id="JAMPKX010000002">
    <property type="protein sequence ID" value="MEP0946233.1"/>
    <property type="molecule type" value="Genomic_DNA"/>
</dbReference>
<reference evidence="6 7" key="1">
    <citation type="submission" date="2022-04" db="EMBL/GenBank/DDBJ databases">
        <title>Positive selection, recombination, and allopatry shape intraspecific diversity of widespread and dominant cyanobacteria.</title>
        <authorList>
            <person name="Wei J."/>
            <person name="Shu W."/>
            <person name="Hu C."/>
        </authorList>
    </citation>
    <scope>NUCLEOTIDE SEQUENCE [LARGE SCALE GENOMIC DNA]</scope>
    <source>
        <strain evidence="6 7">DQ-A4</strain>
    </source>
</reference>
<dbReference type="NCBIfam" id="TIGR01983">
    <property type="entry name" value="UbiG"/>
    <property type="match status" value="1"/>
</dbReference>
<comment type="caution">
    <text evidence="6">The sequence shown here is derived from an EMBL/GenBank/DDBJ whole genome shotgun (WGS) entry which is preliminary data.</text>
</comment>
<dbReference type="Pfam" id="PF08241">
    <property type="entry name" value="Methyltransf_11"/>
    <property type="match status" value="1"/>
</dbReference>
<evidence type="ECO:0000256" key="1">
    <source>
        <dbReference type="ARBA" id="ARBA00022603"/>
    </source>
</evidence>
<evidence type="ECO:0000256" key="2">
    <source>
        <dbReference type="ARBA" id="ARBA00022679"/>
    </source>
</evidence>
<sequence length="265" mass="29574">MPGAKFLGKNLGRQRNNLAFYDQQAARWWDETATIAPLNRLNPLRFEYFDRVIPHWKGLRVLDVGCGGGFTCEFLAHQGAQVWGLDQSASCIAAAQAHAEAEGWLITYCRGVAEALPFEAAAFDVVVCVDVLEHVADPLKSVQEISRVLRPGGLFCFDTINRTARSRLVMIWLLENILRQIPVGIHDWEKFITPDELRAMLTQAGFGAVKMDGFNLFGSTVREAVAAYRLYQTTGKFEARFDGDMRVMYIGTAVKGRAEQVGKRG</sequence>
<accession>A0ABV0K2U3</accession>
<dbReference type="SUPFAM" id="SSF53335">
    <property type="entry name" value="S-adenosyl-L-methionine-dependent methyltransferases"/>
    <property type="match status" value="1"/>
</dbReference>
<dbReference type="EC" id="2.1.1.222" evidence="6"/>
<evidence type="ECO:0000313" key="6">
    <source>
        <dbReference type="EMBL" id="MEP0946233.1"/>
    </source>
</evidence>
<dbReference type="InterPro" id="IPR029063">
    <property type="entry name" value="SAM-dependent_MTases_sf"/>
</dbReference>
<evidence type="ECO:0000259" key="5">
    <source>
        <dbReference type="Pfam" id="PF08241"/>
    </source>
</evidence>
<dbReference type="Proteomes" id="UP001482513">
    <property type="component" value="Unassembled WGS sequence"/>
</dbReference>
<evidence type="ECO:0000256" key="3">
    <source>
        <dbReference type="ARBA" id="ARBA00022688"/>
    </source>
</evidence>
<dbReference type="GO" id="GO:0061542">
    <property type="term" value="F:3-demethylubiquinol 3-O-methyltransferase activity"/>
    <property type="evidence" value="ECO:0007669"/>
    <property type="project" value="UniProtKB-EC"/>
</dbReference>
<keyword evidence="2 6" id="KW-0808">Transferase</keyword>
<keyword evidence="1 6" id="KW-0489">Methyltransferase</keyword>
<protein>
    <submittedName>
        <fullName evidence="6">Bifunctional 2-polyprenyl-6-hydroxyphenol methylase/3-demethylubiquinol 3-O-methyltransferase UbiG</fullName>
        <ecNumber evidence="6">2.1.1.222</ecNumber>
        <ecNumber evidence="6">2.1.1.64</ecNumber>
    </submittedName>
</protein>
<keyword evidence="4" id="KW-0949">S-adenosyl-L-methionine</keyword>
<dbReference type="InterPro" id="IPR010233">
    <property type="entry name" value="UbiG_MeTrfase"/>
</dbReference>
<dbReference type="PANTHER" id="PTHR43464">
    <property type="entry name" value="METHYLTRANSFERASE"/>
    <property type="match status" value="1"/>
</dbReference>
<evidence type="ECO:0000313" key="7">
    <source>
        <dbReference type="Proteomes" id="UP001482513"/>
    </source>
</evidence>
<dbReference type="PANTHER" id="PTHR43464:SF19">
    <property type="entry name" value="UBIQUINONE BIOSYNTHESIS O-METHYLTRANSFERASE, MITOCHONDRIAL"/>
    <property type="match status" value="1"/>
</dbReference>
<dbReference type="Gene3D" id="3.40.50.150">
    <property type="entry name" value="Vaccinia Virus protein VP39"/>
    <property type="match status" value="1"/>
</dbReference>
<organism evidence="6 7">
    <name type="scientific">Leptolyngbya subtilissima DQ-A4</name>
    <dbReference type="NCBI Taxonomy" id="2933933"/>
    <lineage>
        <taxon>Bacteria</taxon>
        <taxon>Bacillati</taxon>
        <taxon>Cyanobacteriota</taxon>
        <taxon>Cyanophyceae</taxon>
        <taxon>Leptolyngbyales</taxon>
        <taxon>Leptolyngbyaceae</taxon>
        <taxon>Leptolyngbya group</taxon>
        <taxon>Leptolyngbya</taxon>
    </lineage>
</organism>
<keyword evidence="7" id="KW-1185">Reference proteome</keyword>
<dbReference type="GO" id="GO:0032259">
    <property type="term" value="P:methylation"/>
    <property type="evidence" value="ECO:0007669"/>
    <property type="project" value="UniProtKB-KW"/>
</dbReference>
<feature type="domain" description="Methyltransferase type 11" evidence="5">
    <location>
        <begin position="62"/>
        <end position="157"/>
    </location>
</feature>
<name>A0ABV0K2U3_9CYAN</name>
<dbReference type="RefSeq" id="WP_190695476.1">
    <property type="nucleotide sequence ID" value="NZ_JAMPKX010000002.1"/>
</dbReference>
<dbReference type="GO" id="GO:0102208">
    <property type="term" value="F:2-polyprenyl-6-hydroxyphenol methylase activity"/>
    <property type="evidence" value="ECO:0007669"/>
    <property type="project" value="UniProtKB-EC"/>
</dbReference>
<dbReference type="InterPro" id="IPR013216">
    <property type="entry name" value="Methyltransf_11"/>
</dbReference>
<proteinExistence type="predicted"/>
<dbReference type="CDD" id="cd02440">
    <property type="entry name" value="AdoMet_MTases"/>
    <property type="match status" value="1"/>
</dbReference>
<gene>
    <name evidence="6" type="primary">ubiG</name>
    <name evidence="6" type="ORF">NC992_05065</name>
</gene>